<keyword evidence="2" id="KW-1133">Transmembrane helix</keyword>
<dbReference type="AlphaFoldDB" id="A0A934KU60"/>
<feature type="compositionally biased region" description="Basic and acidic residues" evidence="1">
    <location>
        <begin position="107"/>
        <end position="116"/>
    </location>
</feature>
<feature type="transmembrane region" description="Helical" evidence="2">
    <location>
        <begin position="58"/>
        <end position="76"/>
    </location>
</feature>
<evidence type="ECO:0000256" key="1">
    <source>
        <dbReference type="SAM" id="MobiDB-lite"/>
    </source>
</evidence>
<keyword evidence="2" id="KW-0812">Transmembrane</keyword>
<keyword evidence="2" id="KW-0472">Membrane</keyword>
<organism evidence="3 4">
    <name type="scientific">Gelidibacter salicanalis</name>
    <dbReference type="NCBI Taxonomy" id="291193"/>
    <lineage>
        <taxon>Bacteria</taxon>
        <taxon>Pseudomonadati</taxon>
        <taxon>Bacteroidota</taxon>
        <taxon>Flavobacteriia</taxon>
        <taxon>Flavobacteriales</taxon>
        <taxon>Flavobacteriaceae</taxon>
        <taxon>Gelidibacter</taxon>
    </lineage>
</organism>
<evidence type="ECO:0000256" key="2">
    <source>
        <dbReference type="SAM" id="Phobius"/>
    </source>
</evidence>
<keyword evidence="4" id="KW-1185">Reference proteome</keyword>
<sequence>MKRLWIVLGLIAAILALILSVTKFFNVAYTPAIAALIFGMFAFYLSRQKEFPKKTIQLIFLLTIIAVVLSSYKLMFVPPENIDLENIEVIEENQTDNVPPPFQESEYNQRDLIRDE</sequence>
<protein>
    <submittedName>
        <fullName evidence="3">FUSC family protein</fullName>
    </submittedName>
</protein>
<feature type="transmembrane region" description="Helical" evidence="2">
    <location>
        <begin position="30"/>
        <end position="46"/>
    </location>
</feature>
<accession>A0A934KU60</accession>
<proteinExistence type="predicted"/>
<evidence type="ECO:0000313" key="3">
    <source>
        <dbReference type="EMBL" id="MBJ7881426.1"/>
    </source>
</evidence>
<feature type="region of interest" description="Disordered" evidence="1">
    <location>
        <begin position="93"/>
        <end position="116"/>
    </location>
</feature>
<evidence type="ECO:0000313" key="4">
    <source>
        <dbReference type="Proteomes" id="UP000662373"/>
    </source>
</evidence>
<name>A0A934KU60_9FLAO</name>
<dbReference type="RefSeq" id="WP_199599927.1">
    <property type="nucleotide sequence ID" value="NZ_JAEHJZ010000029.1"/>
</dbReference>
<dbReference type="EMBL" id="JAEHJZ010000029">
    <property type="protein sequence ID" value="MBJ7881426.1"/>
    <property type="molecule type" value="Genomic_DNA"/>
</dbReference>
<gene>
    <name evidence="3" type="ORF">JEM65_12295</name>
</gene>
<dbReference type="Proteomes" id="UP000662373">
    <property type="component" value="Unassembled WGS sequence"/>
</dbReference>
<reference evidence="3 4" key="1">
    <citation type="submission" date="2020-09" db="EMBL/GenBank/DDBJ databases">
        <title>Draft genome of Gelidibacter salicanalis PAMC21136.</title>
        <authorList>
            <person name="Park H."/>
        </authorList>
    </citation>
    <scope>NUCLEOTIDE SEQUENCE [LARGE SCALE GENOMIC DNA]</scope>
    <source>
        <strain evidence="3 4">PAMC21136</strain>
    </source>
</reference>
<comment type="caution">
    <text evidence="3">The sequence shown here is derived from an EMBL/GenBank/DDBJ whole genome shotgun (WGS) entry which is preliminary data.</text>
</comment>